<feature type="domain" description="ATPase AAA-type core" evidence="1">
    <location>
        <begin position="298"/>
        <end position="344"/>
    </location>
</feature>
<gene>
    <name evidence="2" type="ORF">ACD_49C00050G0035</name>
</gene>
<dbReference type="InterPro" id="IPR003959">
    <property type="entry name" value="ATPase_AAA_core"/>
</dbReference>
<name>K2AE84_9BACT</name>
<proteinExistence type="predicted"/>
<dbReference type="AlphaFoldDB" id="K2AE84"/>
<dbReference type="EMBL" id="AMFJ01021636">
    <property type="protein sequence ID" value="EKD66365.1"/>
    <property type="molecule type" value="Genomic_DNA"/>
</dbReference>
<evidence type="ECO:0000313" key="2">
    <source>
        <dbReference type="EMBL" id="EKD66365.1"/>
    </source>
</evidence>
<accession>K2AE84</accession>
<sequence>MYSAIKINNLNYKFKTWDIESEINWLKKINIFVWQNNSWKSRFMRSIFQNDIQFKSEFTDNTFNFITSSEDKIQEFINNLKIWSHFNYWIELRQLIWKEYFDENNSIYLKLSEIEKRIEILKNDHSTSIWNMTFAQINENIDKIYKSEMNELWFDKENINFSKTKKIYIPLMRWLKNPIKDGKDDLYENRVILDYFKEISNPNKGFEIFTWLSLYKEITDMLLWSHKDRIQVRHFEDYLKKNFFNGQDITLTPNNKDDVLYIKIWQNPDRAIYDLWDWIQNIIISTFPIFKYQNENLMLFIEEPEYWIHPWMQRILLKTFSKWIDFQKWNHQIFFTTHSNHLLDISLDKKINDQISIYQFEDTENDKEKVIKNITQNKEILNLLWVRNSSVFLSNCIIWVEWISDRIYIKKFLELYKDYDKKNFEEDKHYSILEYWWWNITHFNFDDENPDFDKISISAINKNNFLIADNDWSISWSSKYLKLSKLKDVFKDNIFFDMPEIENLITYEIYCQYLKKINNHENRKWQLKRNFWSKENFLKMIDIKDIWKIFKDIFIEFKDNEDIEWKQKFNKKNDILIICNSKKDFSEDITTIYLNSFDDLSDKAKELTKKLYNFIKSNN</sequence>
<comment type="caution">
    <text evidence="2">The sequence shown here is derived from an EMBL/GenBank/DDBJ whole genome shotgun (WGS) entry which is preliminary data.</text>
</comment>
<organism evidence="2">
    <name type="scientific">uncultured bacterium</name>
    <name type="common">gcode 4</name>
    <dbReference type="NCBI Taxonomy" id="1234023"/>
    <lineage>
        <taxon>Bacteria</taxon>
        <taxon>environmental samples</taxon>
    </lineage>
</organism>
<protein>
    <recommendedName>
        <fullName evidence="1">ATPase AAA-type core domain-containing protein</fullName>
    </recommendedName>
</protein>
<evidence type="ECO:0000259" key="1">
    <source>
        <dbReference type="Pfam" id="PF13304"/>
    </source>
</evidence>
<dbReference type="Pfam" id="PF13304">
    <property type="entry name" value="AAA_21"/>
    <property type="match status" value="1"/>
</dbReference>
<reference evidence="2" key="1">
    <citation type="journal article" date="2012" name="Science">
        <title>Fermentation, hydrogen, and sulfur metabolism in multiple uncultivated bacterial phyla.</title>
        <authorList>
            <person name="Wrighton K.C."/>
            <person name="Thomas B.C."/>
            <person name="Sharon I."/>
            <person name="Miller C.S."/>
            <person name="Castelle C.J."/>
            <person name="VerBerkmoes N.C."/>
            <person name="Wilkins M.J."/>
            <person name="Hettich R.L."/>
            <person name="Lipton M.S."/>
            <person name="Williams K.H."/>
            <person name="Long P.E."/>
            <person name="Banfield J.F."/>
        </authorList>
    </citation>
    <scope>NUCLEOTIDE SEQUENCE [LARGE SCALE GENOMIC DNA]</scope>
</reference>
<dbReference type="GO" id="GO:0005524">
    <property type="term" value="F:ATP binding"/>
    <property type="evidence" value="ECO:0007669"/>
    <property type="project" value="InterPro"/>
</dbReference>
<dbReference type="GO" id="GO:0016887">
    <property type="term" value="F:ATP hydrolysis activity"/>
    <property type="evidence" value="ECO:0007669"/>
    <property type="project" value="InterPro"/>
</dbReference>